<gene>
    <name evidence="2" type="ORF">NGAL_HAMBI1189_08070</name>
</gene>
<feature type="region of interest" description="Disordered" evidence="1">
    <location>
        <begin position="35"/>
        <end position="55"/>
    </location>
</feature>
<accession>A0A0T7GD55</accession>
<organism evidence="2 3">
    <name type="scientific">Neorhizobium galegae bv. officinalis</name>
    <dbReference type="NCBI Taxonomy" id="323656"/>
    <lineage>
        <taxon>Bacteria</taxon>
        <taxon>Pseudomonadati</taxon>
        <taxon>Pseudomonadota</taxon>
        <taxon>Alphaproteobacteria</taxon>
        <taxon>Hyphomicrobiales</taxon>
        <taxon>Rhizobiaceae</taxon>
        <taxon>Rhizobium/Agrobacterium group</taxon>
        <taxon>Neorhizobium</taxon>
    </lineage>
</organism>
<protein>
    <submittedName>
        <fullName evidence="2">Uncharacterized protein</fullName>
    </submittedName>
</protein>
<proteinExistence type="predicted"/>
<dbReference type="RefSeq" id="WP_052751639.1">
    <property type="nucleotide sequence ID" value="NZ_CCRK01000001.1"/>
</dbReference>
<dbReference type="Proteomes" id="UP000039660">
    <property type="component" value="Unassembled WGS sequence"/>
</dbReference>
<name>A0A0T7GD55_NEOGA</name>
<evidence type="ECO:0000256" key="1">
    <source>
        <dbReference type="SAM" id="MobiDB-lite"/>
    </source>
</evidence>
<reference evidence="2 3" key="1">
    <citation type="submission" date="2014-08" db="EMBL/GenBank/DDBJ databases">
        <authorList>
            <person name="Chen Y.-H."/>
        </authorList>
    </citation>
    <scope>NUCLEOTIDE SEQUENCE [LARGE SCALE GENOMIC DNA]</scope>
</reference>
<evidence type="ECO:0000313" key="3">
    <source>
        <dbReference type="Proteomes" id="UP000039660"/>
    </source>
</evidence>
<dbReference type="EMBL" id="CCRK01000001">
    <property type="protein sequence ID" value="CDZ45219.1"/>
    <property type="molecule type" value="Genomic_DNA"/>
</dbReference>
<sequence>MSTIASTSYYSAATRHAGSNGAGLARADDPYRVSVGDQGSARGAGKASATADGAQADSGASTVTINFMGKVVNAIVLDRSNLKAINVAELPEEEYQQFMEGARRRMEANKSYLESQYTERSFPDYSNDPRMKTYATITIAGRVVATIDNQGVVTTASDTMGERITKLLAAGLPDEANIPGGPANAQYRAEKIAELLGGRIVKASTAMTQRQYNAMPPFEGPTITIDYEGMKNDPLSAQIDRMAENYAETEKKRAEYLARQQA</sequence>
<dbReference type="AlphaFoldDB" id="A0A0T7GD55"/>
<evidence type="ECO:0000313" key="2">
    <source>
        <dbReference type="EMBL" id="CDZ45219.1"/>
    </source>
</evidence>